<dbReference type="RefSeq" id="XP_001888165.1">
    <property type="nucleotide sequence ID" value="XM_001888130.1"/>
</dbReference>
<proteinExistence type="predicted"/>
<dbReference type="EMBL" id="DS547142">
    <property type="protein sequence ID" value="EDR01123.1"/>
    <property type="molecule type" value="Genomic_DNA"/>
</dbReference>
<gene>
    <name evidence="1" type="ORF">LACBIDRAFT_312432</name>
</gene>
<dbReference type="InParanoid" id="B0DW54"/>
<protein>
    <submittedName>
        <fullName evidence="1">Predicted protein</fullName>
    </submittedName>
</protein>
<dbReference type="AlphaFoldDB" id="B0DW54"/>
<reference evidence="1 2" key="1">
    <citation type="journal article" date="2008" name="Nature">
        <title>The genome of Laccaria bicolor provides insights into mycorrhizal symbiosis.</title>
        <authorList>
            <person name="Martin F."/>
            <person name="Aerts A."/>
            <person name="Ahren D."/>
            <person name="Brun A."/>
            <person name="Danchin E.G.J."/>
            <person name="Duchaussoy F."/>
            <person name="Gibon J."/>
            <person name="Kohler A."/>
            <person name="Lindquist E."/>
            <person name="Pereda V."/>
            <person name="Salamov A."/>
            <person name="Shapiro H.J."/>
            <person name="Wuyts J."/>
            <person name="Blaudez D."/>
            <person name="Buee M."/>
            <person name="Brokstein P."/>
            <person name="Canbaeck B."/>
            <person name="Cohen D."/>
            <person name="Courty P.E."/>
            <person name="Coutinho P.M."/>
            <person name="Delaruelle C."/>
            <person name="Detter J.C."/>
            <person name="Deveau A."/>
            <person name="DiFazio S."/>
            <person name="Duplessis S."/>
            <person name="Fraissinet-Tachet L."/>
            <person name="Lucic E."/>
            <person name="Frey-Klett P."/>
            <person name="Fourrey C."/>
            <person name="Feussner I."/>
            <person name="Gay G."/>
            <person name="Grimwood J."/>
            <person name="Hoegger P.J."/>
            <person name="Jain P."/>
            <person name="Kilaru S."/>
            <person name="Labbe J."/>
            <person name="Lin Y.C."/>
            <person name="Legue V."/>
            <person name="Le Tacon F."/>
            <person name="Marmeisse R."/>
            <person name="Melayah D."/>
            <person name="Montanini B."/>
            <person name="Muratet M."/>
            <person name="Nehls U."/>
            <person name="Niculita-Hirzel H."/>
            <person name="Oudot-Le Secq M.P."/>
            <person name="Peter M."/>
            <person name="Quesneville H."/>
            <person name="Rajashekar B."/>
            <person name="Reich M."/>
            <person name="Rouhier N."/>
            <person name="Schmutz J."/>
            <person name="Yin T."/>
            <person name="Chalot M."/>
            <person name="Henrissat B."/>
            <person name="Kuees U."/>
            <person name="Lucas S."/>
            <person name="Van de Peer Y."/>
            <person name="Podila G.K."/>
            <person name="Polle A."/>
            <person name="Pukkila P.J."/>
            <person name="Richardson P.M."/>
            <person name="Rouze P."/>
            <person name="Sanders I.R."/>
            <person name="Stajich J.E."/>
            <person name="Tunlid A."/>
            <person name="Tuskan G."/>
            <person name="Grigoriev I.V."/>
        </authorList>
    </citation>
    <scope>NUCLEOTIDE SEQUENCE [LARGE SCALE GENOMIC DNA]</scope>
    <source>
        <strain evidence="2">S238N-H82 / ATCC MYA-4686</strain>
    </source>
</reference>
<dbReference type="GeneID" id="6083811"/>
<organism evidence="2">
    <name type="scientific">Laccaria bicolor (strain S238N-H82 / ATCC MYA-4686)</name>
    <name type="common">Bicoloured deceiver</name>
    <name type="synonym">Laccaria laccata var. bicolor</name>
    <dbReference type="NCBI Taxonomy" id="486041"/>
    <lineage>
        <taxon>Eukaryota</taxon>
        <taxon>Fungi</taxon>
        <taxon>Dikarya</taxon>
        <taxon>Basidiomycota</taxon>
        <taxon>Agaricomycotina</taxon>
        <taxon>Agaricomycetes</taxon>
        <taxon>Agaricomycetidae</taxon>
        <taxon>Agaricales</taxon>
        <taxon>Agaricineae</taxon>
        <taxon>Hydnangiaceae</taxon>
        <taxon>Laccaria</taxon>
    </lineage>
</organism>
<dbReference type="Proteomes" id="UP000001194">
    <property type="component" value="Unassembled WGS sequence"/>
</dbReference>
<dbReference type="KEGG" id="lbc:LACBIDRAFT_312432"/>
<evidence type="ECO:0000313" key="2">
    <source>
        <dbReference type="Proteomes" id="UP000001194"/>
    </source>
</evidence>
<accession>B0DW54</accession>
<name>B0DW54_LACBS</name>
<dbReference type="InterPro" id="IPR036322">
    <property type="entry name" value="WD40_repeat_dom_sf"/>
</dbReference>
<keyword evidence="2" id="KW-1185">Reference proteome</keyword>
<evidence type="ECO:0000313" key="1">
    <source>
        <dbReference type="EMBL" id="EDR01123.1"/>
    </source>
</evidence>
<dbReference type="OrthoDB" id="10307883at2759"/>
<dbReference type="SUPFAM" id="SSF50978">
    <property type="entry name" value="WD40 repeat-like"/>
    <property type="match status" value="1"/>
</dbReference>
<sequence>MDKLDSALLKSRDPRTTFIFDKRCPLEELMHLNPHCPLRKGIIYYCRKNTIFEHNIRSSSKREPRIVARNQFKATSFQDLTTVNDTEHLSDAVLSLGVRGSRYFEFIPINGNRMLLFARNSFSGITGDFKAQYCLHLSIHEICSYRFGPALWTYHGDGHSSIPGLHWMKSNTNTLGITFGLSSRDHMELFDIDIEGDYPLIEVGRMNYADGAMFVTQSPDRNILLSVAGQLGAEKINIFYSDSGDANNKDFSFVTNVSIPKLANAYGQLPPMGPPVVVLEFSADGSKFAMATSDGVMSVYDVRSQIPLLVLAVEKQRFVNEPITFLKFSKGILGREVLVFMENALLHKIIHVIDATSFATVTTEIFVLPIDYSYSRRQEESAALFLDPRGESLYVLLDGILYEWEMRKNDDSEWWIGE</sequence>
<dbReference type="HOGENOM" id="CLU_031726_0_0_1"/>